<dbReference type="Proteomes" id="UP000258501">
    <property type="component" value="Segment"/>
</dbReference>
<keyword evidence="2" id="KW-1185">Reference proteome</keyword>
<accession>R4JKD7</accession>
<evidence type="ECO:0000313" key="2">
    <source>
        <dbReference type="Proteomes" id="UP000258501"/>
    </source>
</evidence>
<dbReference type="Pfam" id="PF24608">
    <property type="entry name" value="PDDEXK_15"/>
    <property type="match status" value="1"/>
</dbReference>
<evidence type="ECO:0000313" key="1">
    <source>
        <dbReference type="EMBL" id="AGK86989.1"/>
    </source>
</evidence>
<dbReference type="OrthoDB" id="17454at10239"/>
<name>R4JKD7_9CAUD</name>
<gene>
    <name evidence="1" type="ORF">SIOphi_00905</name>
</gene>
<dbReference type="InterPro" id="IPR056931">
    <property type="entry name" value="D14-like"/>
</dbReference>
<dbReference type="EMBL" id="KC699836">
    <property type="protein sequence ID" value="AGK86989.1"/>
    <property type="molecule type" value="Genomic_DNA"/>
</dbReference>
<proteinExistence type="predicted"/>
<evidence type="ECO:0008006" key="3">
    <source>
        <dbReference type="Google" id="ProtNLM"/>
    </source>
</evidence>
<organism evidence="1 2">
    <name type="scientific">Bacillus phage SIOphi</name>
    <dbReference type="NCBI Taxonomy" id="1285382"/>
    <lineage>
        <taxon>Viruses</taxon>
        <taxon>Duplodnaviria</taxon>
        <taxon>Heunggongvirae</taxon>
        <taxon>Uroviricota</taxon>
        <taxon>Caudoviricetes</taxon>
        <taxon>Herelleviridae</taxon>
        <taxon>Bastillevirinae</taxon>
        <taxon>Siophivirus</taxon>
        <taxon>Siophivirus SIOphi</taxon>
    </lineage>
</organism>
<sequence length="184" mass="21725">MGRKSKNKGSAYELKIAKLMSLWWQEDFHRVPASGGLHWGADSRVAGDIVPPQGLDFPFVIECKKREEWIMDHILLDISQPKEWWAQVVNDARRVKKVPMLIFSRNRAKDFVMIPYAESFYSLLDLNHHDVMRTTVTIKNIREEVQKFDVIVTTMDNIKRIPPQQMREYSELVKDWDPYADEYK</sequence>
<reference evidence="1 2" key="1">
    <citation type="submission" date="2013-02" db="EMBL/GenBank/DDBJ databases">
        <authorList>
            <person name="Lukaszewicz M."/>
            <person name="Biegalska A."/>
            <person name="Krasowska A."/>
        </authorList>
    </citation>
    <scope>NUCLEOTIDE SEQUENCE [LARGE SCALE GENOMIC DNA]</scope>
</reference>
<protein>
    <recommendedName>
        <fullName evidence="3">Resolvase</fullName>
    </recommendedName>
</protein>